<dbReference type="SMART" id="SM00530">
    <property type="entry name" value="HTH_XRE"/>
    <property type="match status" value="1"/>
</dbReference>
<dbReference type="InterPro" id="IPR012349">
    <property type="entry name" value="Split_barrel_FMN-bd"/>
</dbReference>
<evidence type="ECO:0000313" key="3">
    <source>
        <dbReference type="Proteomes" id="UP000629371"/>
    </source>
</evidence>
<comment type="caution">
    <text evidence="2">The sequence shown here is derived from an EMBL/GenBank/DDBJ whole genome shotgun (WGS) entry which is preliminary data.</text>
</comment>
<dbReference type="InterPro" id="IPR010982">
    <property type="entry name" value="Lambda_DNA-bd_dom_sf"/>
</dbReference>
<dbReference type="Gene3D" id="1.10.260.40">
    <property type="entry name" value="lambda repressor-like DNA-binding domains"/>
    <property type="match status" value="1"/>
</dbReference>
<dbReference type="InterPro" id="IPR001387">
    <property type="entry name" value="Cro/C1-type_HTH"/>
</dbReference>
<gene>
    <name evidence="2" type="ORF">JK360_19155</name>
</gene>
<dbReference type="EMBL" id="JAERRI010000010">
    <property type="protein sequence ID" value="MBL1091485.1"/>
    <property type="molecule type" value="Genomic_DNA"/>
</dbReference>
<keyword evidence="3" id="KW-1185">Reference proteome</keyword>
<dbReference type="Gene3D" id="2.30.110.10">
    <property type="entry name" value="Electron Transport, Fmn-binding Protein, Chain A"/>
    <property type="match status" value="1"/>
</dbReference>
<dbReference type="PROSITE" id="PS50943">
    <property type="entry name" value="HTH_CROC1"/>
    <property type="match status" value="1"/>
</dbReference>
<accession>A0ABS1MUT3</accession>
<evidence type="ECO:0000313" key="2">
    <source>
        <dbReference type="EMBL" id="MBL1091485.1"/>
    </source>
</evidence>
<name>A0ABS1MUT3_9ACTN</name>
<dbReference type="InterPro" id="IPR024747">
    <property type="entry name" value="Pyridox_Oxase-rel"/>
</dbReference>
<dbReference type="SUPFAM" id="SSF50475">
    <property type="entry name" value="FMN-binding split barrel"/>
    <property type="match status" value="1"/>
</dbReference>
<organism evidence="2 3">
    <name type="scientific">Streptomyces siderophoricus</name>
    <dbReference type="NCBI Taxonomy" id="2802281"/>
    <lineage>
        <taxon>Bacteria</taxon>
        <taxon>Bacillati</taxon>
        <taxon>Actinomycetota</taxon>
        <taxon>Actinomycetes</taxon>
        <taxon>Kitasatosporales</taxon>
        <taxon>Streptomycetaceae</taxon>
        <taxon>Streptomyces</taxon>
    </lineage>
</organism>
<dbReference type="CDD" id="cd00093">
    <property type="entry name" value="HTH_XRE"/>
    <property type="match status" value="1"/>
</dbReference>
<sequence>MTDMQPGPPSEPVRMQGDLGRRAALRRQQLGLSRAEVAARAGASPEYLQYLEENTAEPGIGFLLRLAGALDTTVAELVGGTVELPSGYGKAAAHPEVLVLGADECRELLSTHGVGRVAVTVEGPPGIFPVNYTVAEECIAYRTTPDAGPAAAAGHEVALEVDHLDDAFSQGWSVLVVGYARAVTDPSEARRLDERAPSGPWVGDGRDQWIAIHPARITGRRIRALATGAPPTATS</sequence>
<protein>
    <submittedName>
        <fullName evidence="2">Pyridoxamine 5'-phosphate oxidase family protein</fullName>
    </submittedName>
</protein>
<dbReference type="Pfam" id="PF12900">
    <property type="entry name" value="Pyridox_ox_2"/>
    <property type="match status" value="1"/>
</dbReference>
<dbReference type="Pfam" id="PF01381">
    <property type="entry name" value="HTH_3"/>
    <property type="match status" value="1"/>
</dbReference>
<proteinExistence type="predicted"/>
<feature type="domain" description="HTH cro/C1-type" evidence="1">
    <location>
        <begin position="27"/>
        <end position="77"/>
    </location>
</feature>
<reference evidence="2 3" key="1">
    <citation type="submission" date="2021-01" db="EMBL/GenBank/DDBJ databases">
        <title>WGS of actinomycetes isolated from Thailand.</title>
        <authorList>
            <person name="Thawai C."/>
        </authorList>
    </citation>
    <scope>NUCLEOTIDE SEQUENCE [LARGE SCALE GENOMIC DNA]</scope>
    <source>
        <strain evidence="2 3">CH9-7</strain>
    </source>
</reference>
<dbReference type="SUPFAM" id="SSF47413">
    <property type="entry name" value="lambda repressor-like DNA-binding domains"/>
    <property type="match status" value="1"/>
</dbReference>
<evidence type="ECO:0000259" key="1">
    <source>
        <dbReference type="PROSITE" id="PS50943"/>
    </source>
</evidence>
<dbReference type="Proteomes" id="UP000629371">
    <property type="component" value="Unassembled WGS sequence"/>
</dbReference>